<dbReference type="EMBL" id="ML978722">
    <property type="protein sequence ID" value="KAF2086935.1"/>
    <property type="molecule type" value="Genomic_DNA"/>
</dbReference>
<name>A0A9P4HS26_9PEZI</name>
<gene>
    <name evidence="1" type="ORF">K490DRAFT_18351</name>
</gene>
<proteinExistence type="predicted"/>
<accession>A0A9P4HS26</accession>
<dbReference type="AlphaFoldDB" id="A0A9P4HS26"/>
<feature type="non-terminal residue" evidence="1">
    <location>
        <position position="1"/>
    </location>
</feature>
<reference evidence="1" key="1">
    <citation type="journal article" date="2020" name="Stud. Mycol.">
        <title>101 Dothideomycetes genomes: a test case for predicting lifestyles and emergence of pathogens.</title>
        <authorList>
            <person name="Haridas S."/>
            <person name="Albert R."/>
            <person name="Binder M."/>
            <person name="Bloem J."/>
            <person name="Labutti K."/>
            <person name="Salamov A."/>
            <person name="Andreopoulos B."/>
            <person name="Baker S."/>
            <person name="Barry K."/>
            <person name="Bills G."/>
            <person name="Bluhm B."/>
            <person name="Cannon C."/>
            <person name="Castanera R."/>
            <person name="Culley D."/>
            <person name="Daum C."/>
            <person name="Ezra D."/>
            <person name="Gonzalez J."/>
            <person name="Henrissat B."/>
            <person name="Kuo A."/>
            <person name="Liang C."/>
            <person name="Lipzen A."/>
            <person name="Lutzoni F."/>
            <person name="Magnuson J."/>
            <person name="Mondo S."/>
            <person name="Nolan M."/>
            <person name="Ohm R."/>
            <person name="Pangilinan J."/>
            <person name="Park H.-J."/>
            <person name="Ramirez L."/>
            <person name="Alfaro M."/>
            <person name="Sun H."/>
            <person name="Tritt A."/>
            <person name="Yoshinaga Y."/>
            <person name="Zwiers L.-H."/>
            <person name="Turgeon B."/>
            <person name="Goodwin S."/>
            <person name="Spatafora J."/>
            <person name="Crous P."/>
            <person name="Grigoriev I."/>
        </authorList>
    </citation>
    <scope>NUCLEOTIDE SEQUENCE</scope>
    <source>
        <strain evidence="1">CBS 121410</strain>
    </source>
</reference>
<protein>
    <submittedName>
        <fullName evidence="1">Uncharacterized protein</fullName>
    </submittedName>
</protein>
<sequence length="67" mass="7670">QRRRNLNNYQRLEWITNETLQLQRLVHEELGVGTWSCTAGAYPVTAPGERLAVVDLSDKEHPRLTAP</sequence>
<evidence type="ECO:0000313" key="1">
    <source>
        <dbReference type="EMBL" id="KAF2086935.1"/>
    </source>
</evidence>
<organism evidence="1 2">
    <name type="scientific">Saccharata proteae CBS 121410</name>
    <dbReference type="NCBI Taxonomy" id="1314787"/>
    <lineage>
        <taxon>Eukaryota</taxon>
        <taxon>Fungi</taxon>
        <taxon>Dikarya</taxon>
        <taxon>Ascomycota</taxon>
        <taxon>Pezizomycotina</taxon>
        <taxon>Dothideomycetes</taxon>
        <taxon>Dothideomycetes incertae sedis</taxon>
        <taxon>Botryosphaeriales</taxon>
        <taxon>Saccharataceae</taxon>
        <taxon>Saccharata</taxon>
    </lineage>
</organism>
<dbReference type="Proteomes" id="UP000799776">
    <property type="component" value="Unassembled WGS sequence"/>
</dbReference>
<feature type="non-terminal residue" evidence="1">
    <location>
        <position position="67"/>
    </location>
</feature>
<comment type="caution">
    <text evidence="1">The sequence shown here is derived from an EMBL/GenBank/DDBJ whole genome shotgun (WGS) entry which is preliminary data.</text>
</comment>
<dbReference type="OrthoDB" id="3540210at2759"/>
<keyword evidence="2" id="KW-1185">Reference proteome</keyword>
<evidence type="ECO:0000313" key="2">
    <source>
        <dbReference type="Proteomes" id="UP000799776"/>
    </source>
</evidence>